<dbReference type="Pfam" id="PF00534">
    <property type="entry name" value="Glycos_transf_1"/>
    <property type="match status" value="1"/>
</dbReference>
<dbReference type="Proteomes" id="UP001164959">
    <property type="component" value="Chromosome"/>
</dbReference>
<dbReference type="InterPro" id="IPR028098">
    <property type="entry name" value="Glyco_trans_4-like_N"/>
</dbReference>
<evidence type="ECO:0000259" key="4">
    <source>
        <dbReference type="Pfam" id="PF00534"/>
    </source>
</evidence>
<evidence type="ECO:0000256" key="2">
    <source>
        <dbReference type="ARBA" id="ARBA00022676"/>
    </source>
</evidence>
<feature type="domain" description="Glycosyl transferase family 1" evidence="4">
    <location>
        <begin position="211"/>
        <end position="370"/>
    </location>
</feature>
<protein>
    <recommendedName>
        <fullName evidence="1">D-inositol 3-phosphate glycosyltransferase</fullName>
    </recommendedName>
</protein>
<keyword evidence="7" id="KW-1185">Reference proteome</keyword>
<keyword evidence="3 6" id="KW-0808">Transferase</keyword>
<evidence type="ECO:0000313" key="7">
    <source>
        <dbReference type="Proteomes" id="UP001164959"/>
    </source>
</evidence>
<proteinExistence type="predicted"/>
<keyword evidence="2 6" id="KW-0328">Glycosyltransferase</keyword>
<dbReference type="SUPFAM" id="SSF53756">
    <property type="entry name" value="UDP-Glycosyltransferase/glycogen phosphorylase"/>
    <property type="match status" value="1"/>
</dbReference>
<reference evidence="6" key="1">
    <citation type="submission" date="2022-11" db="EMBL/GenBank/DDBJ databases">
        <title>Identification and genomic analyses of a novel endophytic actinobacterium Streptomyces endophytica sp. nov. with potential for biocontrol of Yam anthracnose.</title>
        <authorList>
            <person name="Huang X."/>
        </authorList>
    </citation>
    <scope>NUCLEOTIDE SEQUENCE</scope>
    <source>
        <strain evidence="6">HNM0140</strain>
    </source>
</reference>
<evidence type="ECO:0000259" key="5">
    <source>
        <dbReference type="Pfam" id="PF13579"/>
    </source>
</evidence>
<dbReference type="EMBL" id="CP110636">
    <property type="protein sequence ID" value="UZJ32949.1"/>
    <property type="molecule type" value="Genomic_DNA"/>
</dbReference>
<dbReference type="RefSeq" id="WP_265364161.1">
    <property type="nucleotide sequence ID" value="NZ_CP110636.1"/>
</dbReference>
<feature type="domain" description="Glycosyltransferase subfamily 4-like N-terminal" evidence="5">
    <location>
        <begin position="4"/>
        <end position="170"/>
    </location>
</feature>
<evidence type="ECO:0000256" key="3">
    <source>
        <dbReference type="ARBA" id="ARBA00022679"/>
    </source>
</evidence>
<gene>
    <name evidence="6" type="ORF">OJ254_24965</name>
</gene>
<sequence>MHCYWAARGLAERGHQVVVVTNADEVEDTFRIRIPEADLAEGGHYQPRFPETGGSVTVISTRPPDRRELYYIPMGNPTVSRLAGIATDVIRDHGCHVAFSYYLEPYGLAALLAGRFTGVPYVFKHAGSDLHRLMRLPELRTTYTEVLRGASRVISRGPSRARLLEAGVPEEVLTAQAAFGLPTSFFNPTGASRSLGQWLATGGSPGPYPDDDLPVLGMYGKLGEYKGSLDVLHAMARLRDEGFRFRLLAASHGWQEQAFRRLAEELGLSDHVHLIPFVPHWHIPAFIRSCTAVAFLEREFPIAAHTPTIPTEVIACGGPLVVSAEVAAKQLFRASIRDRRNVIVTNPRRHEDLAASLRYALEDSARARAIGLRGHAELRYEQSYDSYIGELEGLLTEVVAEPPTYGSRTRTTADAPSDAERVLRAVGRFYPRTRALLTADDEQRLRRRTVPGLPTTGHDSENRRGTALGVGQLLLDLLPEPASVIRDVCRYEYKIHQWTRDAGPARKPVEAPGADGGWRAHPERARPVFVGEGEIVEFAHDVEPVIEALAQGRPGAPGEGPLCVLFHEAAAPLRVSEPTAWVIRLLRAGGRPTVAQIEEAVRKRYPAAIRDSGRAASGQCRDLLEGLFWEGLVTFD</sequence>
<dbReference type="Pfam" id="PF13579">
    <property type="entry name" value="Glyco_trans_4_4"/>
    <property type="match status" value="1"/>
</dbReference>
<dbReference type="Gene3D" id="3.40.50.2000">
    <property type="entry name" value="Glycogen Phosphorylase B"/>
    <property type="match status" value="2"/>
</dbReference>
<evidence type="ECO:0000256" key="1">
    <source>
        <dbReference type="ARBA" id="ARBA00021292"/>
    </source>
</evidence>
<evidence type="ECO:0000313" key="6">
    <source>
        <dbReference type="EMBL" id="UZJ32949.1"/>
    </source>
</evidence>
<dbReference type="PANTHER" id="PTHR12526">
    <property type="entry name" value="GLYCOSYLTRANSFERASE"/>
    <property type="match status" value="1"/>
</dbReference>
<organism evidence="6 7">
    <name type="scientific">Streptomyces endophytica</name>
    <dbReference type="NCBI Taxonomy" id="2991496"/>
    <lineage>
        <taxon>Bacteria</taxon>
        <taxon>Bacillati</taxon>
        <taxon>Actinomycetota</taxon>
        <taxon>Actinomycetes</taxon>
        <taxon>Kitasatosporales</taxon>
        <taxon>Streptomycetaceae</taxon>
        <taxon>Streptomyces</taxon>
    </lineage>
</organism>
<name>A0ABY6PGE2_9ACTN</name>
<dbReference type="InterPro" id="IPR001296">
    <property type="entry name" value="Glyco_trans_1"/>
</dbReference>
<dbReference type="GO" id="GO:0016757">
    <property type="term" value="F:glycosyltransferase activity"/>
    <property type="evidence" value="ECO:0007669"/>
    <property type="project" value="UniProtKB-KW"/>
</dbReference>
<accession>A0ABY6PGE2</accession>